<accession>A0ACC0C4H3</accession>
<reference evidence="2" key="1">
    <citation type="journal article" date="2023" name="Nat. Plants">
        <title>Single-cell RNA sequencing provides a high-resolution roadmap for understanding the multicellular compartmentation of specialized metabolism.</title>
        <authorList>
            <person name="Sun S."/>
            <person name="Shen X."/>
            <person name="Li Y."/>
            <person name="Li Y."/>
            <person name="Wang S."/>
            <person name="Li R."/>
            <person name="Zhang H."/>
            <person name="Shen G."/>
            <person name="Guo B."/>
            <person name="Wei J."/>
            <person name="Xu J."/>
            <person name="St-Pierre B."/>
            <person name="Chen S."/>
            <person name="Sun C."/>
        </authorList>
    </citation>
    <scope>NUCLEOTIDE SEQUENCE [LARGE SCALE GENOMIC DNA]</scope>
</reference>
<sequence>MSKLLYFGESEGSLYAIVGSYHQEVLDVLELAKDYSNWILKFRLDLTPLTIMYPSMINIRLNHSLFYSFRIPCLLVSKKKIVTSVADEVILYDIKNTIVKEPANAQPVEPFQYPYERWCAVMFGWSHSFKFYETQACV</sequence>
<dbReference type="Proteomes" id="UP001060085">
    <property type="component" value="Linkage Group LG01"/>
</dbReference>
<name>A0ACC0C4H3_CATRO</name>
<dbReference type="EMBL" id="CM044701">
    <property type="protein sequence ID" value="KAI5679691.1"/>
    <property type="molecule type" value="Genomic_DNA"/>
</dbReference>
<keyword evidence="2" id="KW-1185">Reference proteome</keyword>
<organism evidence="1 2">
    <name type="scientific">Catharanthus roseus</name>
    <name type="common">Madagascar periwinkle</name>
    <name type="synonym">Vinca rosea</name>
    <dbReference type="NCBI Taxonomy" id="4058"/>
    <lineage>
        <taxon>Eukaryota</taxon>
        <taxon>Viridiplantae</taxon>
        <taxon>Streptophyta</taxon>
        <taxon>Embryophyta</taxon>
        <taxon>Tracheophyta</taxon>
        <taxon>Spermatophyta</taxon>
        <taxon>Magnoliopsida</taxon>
        <taxon>eudicotyledons</taxon>
        <taxon>Gunneridae</taxon>
        <taxon>Pentapetalae</taxon>
        <taxon>asterids</taxon>
        <taxon>lamiids</taxon>
        <taxon>Gentianales</taxon>
        <taxon>Apocynaceae</taxon>
        <taxon>Rauvolfioideae</taxon>
        <taxon>Vinceae</taxon>
        <taxon>Catharanthinae</taxon>
        <taxon>Catharanthus</taxon>
    </lineage>
</organism>
<evidence type="ECO:0000313" key="2">
    <source>
        <dbReference type="Proteomes" id="UP001060085"/>
    </source>
</evidence>
<protein>
    <submittedName>
        <fullName evidence="1">Uncharacterized protein</fullName>
    </submittedName>
</protein>
<evidence type="ECO:0000313" key="1">
    <source>
        <dbReference type="EMBL" id="KAI5679691.1"/>
    </source>
</evidence>
<proteinExistence type="predicted"/>
<comment type="caution">
    <text evidence="1">The sequence shown here is derived from an EMBL/GenBank/DDBJ whole genome shotgun (WGS) entry which is preliminary data.</text>
</comment>
<gene>
    <name evidence="1" type="ORF">M9H77_00918</name>
</gene>